<dbReference type="SUPFAM" id="SSF56112">
    <property type="entry name" value="Protein kinase-like (PK-like)"/>
    <property type="match status" value="1"/>
</dbReference>
<dbReference type="STRING" id="1236989.JCM15548_1598"/>
<dbReference type="GO" id="GO:0016301">
    <property type="term" value="F:kinase activity"/>
    <property type="evidence" value="ECO:0007669"/>
    <property type="project" value="UniProtKB-KW"/>
</dbReference>
<name>A0A0E9LT82_9BACT</name>
<organism evidence="1 2">
    <name type="scientific">Geofilum rubicundum JCM 15548</name>
    <dbReference type="NCBI Taxonomy" id="1236989"/>
    <lineage>
        <taxon>Bacteria</taxon>
        <taxon>Pseudomonadati</taxon>
        <taxon>Bacteroidota</taxon>
        <taxon>Bacteroidia</taxon>
        <taxon>Marinilabiliales</taxon>
        <taxon>Marinilabiliaceae</taxon>
        <taxon>Geofilum</taxon>
    </lineage>
</organism>
<dbReference type="InterPro" id="IPR011009">
    <property type="entry name" value="Kinase-like_dom_sf"/>
</dbReference>
<sequence length="368" mass="43100">MNWLFFCAIIIDGMVREELYNVIKSDTSVRLILRKEVDEMIEQINWTAINSNSNIVFRAEGKKGAVYIRLPHKFHSGLSVVKPDVEKEVLMAVSQLRIGPQLLLFNESTGILMTKAIEGYKLSLSLFSSKKFLKEIVHTIKRVHSNAKVNGSFYPTDEINGLVQRAQKEGVRFPDDFEELMVKLNAIYSEPWIKEEAYRVLSHNDLHYENFIFSANNSLAENSTRFRSSGIKNFGQVGVRILDWEYAAMGNLFYDLSSLTLYLLPYRKKFVLQTYFGVFRKEDYDRLLKMEVVSSIWYGVEALYKYSFTQDAWYLTFAESCFNRVRSRGLLYRIYRASGLRTMRWIIRKKISEIWNNENRIQKTNHNP</sequence>
<comment type="caution">
    <text evidence="1">The sequence shown here is derived from an EMBL/GenBank/DDBJ whole genome shotgun (WGS) entry which is preliminary data.</text>
</comment>
<evidence type="ECO:0000313" key="1">
    <source>
        <dbReference type="EMBL" id="GAO28493.1"/>
    </source>
</evidence>
<keyword evidence="2" id="KW-1185">Reference proteome</keyword>
<keyword evidence="1" id="KW-0808">Transferase</keyword>
<dbReference type="Proteomes" id="UP000032900">
    <property type="component" value="Unassembled WGS sequence"/>
</dbReference>
<accession>A0A0E9LT82</accession>
<reference evidence="1 2" key="1">
    <citation type="journal article" date="2015" name="Microbes Environ.">
        <title>Distribution and evolution of nitrogen fixation genes in the phylum bacteroidetes.</title>
        <authorList>
            <person name="Inoue J."/>
            <person name="Oshima K."/>
            <person name="Suda W."/>
            <person name="Sakamoto M."/>
            <person name="Iino T."/>
            <person name="Noda S."/>
            <person name="Hongoh Y."/>
            <person name="Hattori M."/>
            <person name="Ohkuma M."/>
        </authorList>
    </citation>
    <scope>NUCLEOTIDE SEQUENCE [LARGE SCALE GENOMIC DNA]</scope>
    <source>
        <strain evidence="1">JCM 15548</strain>
    </source>
</reference>
<dbReference type="AlphaFoldDB" id="A0A0E9LT82"/>
<protein>
    <submittedName>
        <fullName evidence="1">Choline/ethanolamine kinase family protein</fullName>
    </submittedName>
</protein>
<dbReference type="Gene3D" id="3.30.200.20">
    <property type="entry name" value="Phosphorylase Kinase, domain 1"/>
    <property type="match status" value="1"/>
</dbReference>
<dbReference type="EMBL" id="BAZW01000003">
    <property type="protein sequence ID" value="GAO28493.1"/>
    <property type="molecule type" value="Genomic_DNA"/>
</dbReference>
<gene>
    <name evidence="1" type="ORF">JCM15548_1598</name>
</gene>
<keyword evidence="1" id="KW-0418">Kinase</keyword>
<dbReference type="Gene3D" id="3.90.1200.10">
    <property type="match status" value="1"/>
</dbReference>
<evidence type="ECO:0000313" key="2">
    <source>
        <dbReference type="Proteomes" id="UP000032900"/>
    </source>
</evidence>
<proteinExistence type="predicted"/>
<dbReference type="Pfam" id="PF01633">
    <property type="entry name" value="Choline_kinase"/>
    <property type="match status" value="1"/>
</dbReference>
<dbReference type="OrthoDB" id="179763at2"/>